<reference evidence="8 9" key="1">
    <citation type="submission" date="2019-01" db="EMBL/GenBank/DDBJ databases">
        <title>Genome sequencing of strain FW10M-9.</title>
        <authorList>
            <person name="Heo J."/>
            <person name="Kim S.-J."/>
            <person name="Kim J.-S."/>
            <person name="Hong S.-B."/>
            <person name="Kwon S.-W."/>
        </authorList>
    </citation>
    <scope>NUCLEOTIDE SEQUENCE [LARGE SCALE GENOMIC DNA]</scope>
    <source>
        <strain evidence="8 9">FW10M-9</strain>
    </source>
</reference>
<dbReference type="SFLD" id="SFLDG01067">
    <property type="entry name" value="SPASM/twitch_domain_containing"/>
    <property type="match status" value="1"/>
</dbReference>
<evidence type="ECO:0000256" key="1">
    <source>
        <dbReference type="ARBA" id="ARBA00001966"/>
    </source>
</evidence>
<dbReference type="SUPFAM" id="SSF102114">
    <property type="entry name" value="Radical SAM enzymes"/>
    <property type="match status" value="1"/>
</dbReference>
<dbReference type="PANTHER" id="PTHR11228:SF34">
    <property type="entry name" value="TUNGSTEN-CONTAINING ALDEHYDE FERREDOXIN OXIDOREDUCTASE COFACTOR MODIFYING PROTEIN"/>
    <property type="match status" value="1"/>
</dbReference>
<organism evidence="8 9">
    <name type="scientific">Xylanimonas protaetiae</name>
    <dbReference type="NCBI Taxonomy" id="2509457"/>
    <lineage>
        <taxon>Bacteria</taxon>
        <taxon>Bacillati</taxon>
        <taxon>Actinomycetota</taxon>
        <taxon>Actinomycetes</taxon>
        <taxon>Micrococcales</taxon>
        <taxon>Promicromonosporaceae</taxon>
        <taxon>Xylanimonas</taxon>
    </lineage>
</organism>
<sequence>MTMAPTHPSAATAIGAVRHENFAYQRAPMIVYWELTTACGLACRHCRAEAVRQPLPGELTTRQALAVLDQITEFGDPLPHVVMTGGDPLRRADLDELIAAATDRGIGVSLAPAATPLLGRDRLEGLRELGVQAISLSLDGSTAALHDGVRQVPGTFETTLELLDVAASVGMPVQVNTLVTADTLPDMPAVYELLRTRTLMTWSLFFLISTGRGTQLQEPSPGEAEKLMRWLLSIAREAPFVVRTTEATSYRRVAAMRHEKAGRTPAEIEALPMARSFGIRDGNGIVFVSHTGDVTPSGFLPLAVGNVKERSLVDLYRDDATMRALRDPAGFKGRCGDCEYHLWCGGSRARAYAHTGDPLESDPLCPYQPGTRHSVIAAS</sequence>
<dbReference type="CDD" id="cd21123">
    <property type="entry name" value="SPASM_MftC-like"/>
    <property type="match status" value="1"/>
</dbReference>
<evidence type="ECO:0000259" key="7">
    <source>
        <dbReference type="PROSITE" id="PS51918"/>
    </source>
</evidence>
<dbReference type="AlphaFoldDB" id="A0A4P6F3R2"/>
<dbReference type="InterPro" id="IPR017200">
    <property type="entry name" value="PqqE-like"/>
</dbReference>
<feature type="domain" description="Radical SAM core" evidence="7">
    <location>
        <begin position="25"/>
        <end position="243"/>
    </location>
</feature>
<dbReference type="Gene3D" id="3.20.20.70">
    <property type="entry name" value="Aldolase class I"/>
    <property type="match status" value="1"/>
</dbReference>
<keyword evidence="3" id="KW-0949">S-adenosyl-L-methionine</keyword>
<keyword evidence="6" id="KW-0411">Iron-sulfur</keyword>
<dbReference type="Proteomes" id="UP000292118">
    <property type="component" value="Chromosome"/>
</dbReference>
<dbReference type="GO" id="GO:0051539">
    <property type="term" value="F:4 iron, 4 sulfur cluster binding"/>
    <property type="evidence" value="ECO:0007669"/>
    <property type="project" value="UniProtKB-KW"/>
</dbReference>
<keyword evidence="9" id="KW-1185">Reference proteome</keyword>
<dbReference type="PANTHER" id="PTHR11228">
    <property type="entry name" value="RADICAL SAM DOMAIN PROTEIN"/>
    <property type="match status" value="1"/>
</dbReference>
<dbReference type="CDD" id="cd01335">
    <property type="entry name" value="Radical_SAM"/>
    <property type="match status" value="1"/>
</dbReference>
<keyword evidence="4" id="KW-0479">Metal-binding</keyword>
<dbReference type="InterPro" id="IPR013785">
    <property type="entry name" value="Aldolase_TIM"/>
</dbReference>
<keyword evidence="2" id="KW-0004">4Fe-4S</keyword>
<dbReference type="NCBIfam" id="TIGR04053">
    <property type="entry name" value="TIGR04053 family radical SAM/SPASM domain-containing protein"/>
    <property type="match status" value="1"/>
</dbReference>
<dbReference type="KEGG" id="xya:ET471_04055"/>
<dbReference type="GO" id="GO:0003824">
    <property type="term" value="F:catalytic activity"/>
    <property type="evidence" value="ECO:0007669"/>
    <property type="project" value="InterPro"/>
</dbReference>
<dbReference type="PROSITE" id="PS51918">
    <property type="entry name" value="RADICAL_SAM"/>
    <property type="match status" value="1"/>
</dbReference>
<dbReference type="SFLD" id="SFLDS00029">
    <property type="entry name" value="Radical_SAM"/>
    <property type="match status" value="1"/>
</dbReference>
<dbReference type="InterPro" id="IPR007197">
    <property type="entry name" value="rSAM"/>
</dbReference>
<dbReference type="InterPro" id="IPR050377">
    <property type="entry name" value="Radical_SAM_PqqE_MftC-like"/>
</dbReference>
<dbReference type="InterPro" id="IPR058240">
    <property type="entry name" value="rSAM_sf"/>
</dbReference>
<dbReference type="GO" id="GO:0046872">
    <property type="term" value="F:metal ion binding"/>
    <property type="evidence" value="ECO:0007669"/>
    <property type="project" value="UniProtKB-KW"/>
</dbReference>
<dbReference type="EMBL" id="CP035493">
    <property type="protein sequence ID" value="QAY69313.1"/>
    <property type="molecule type" value="Genomic_DNA"/>
</dbReference>
<gene>
    <name evidence="8" type="ORF">ET471_04055</name>
</gene>
<accession>A0A4P6F3R2</accession>
<evidence type="ECO:0000256" key="2">
    <source>
        <dbReference type="ARBA" id="ARBA00022485"/>
    </source>
</evidence>
<comment type="cofactor">
    <cofactor evidence="1">
        <name>[4Fe-4S] cluster</name>
        <dbReference type="ChEBI" id="CHEBI:49883"/>
    </cofactor>
</comment>
<keyword evidence="5" id="KW-0408">Iron</keyword>
<evidence type="ECO:0000256" key="4">
    <source>
        <dbReference type="ARBA" id="ARBA00022723"/>
    </source>
</evidence>
<dbReference type="Pfam" id="PF04055">
    <property type="entry name" value="Radical_SAM"/>
    <property type="match status" value="1"/>
</dbReference>
<dbReference type="RefSeq" id="WP_129186713.1">
    <property type="nucleotide sequence ID" value="NZ_CP035493.1"/>
</dbReference>
<protein>
    <submittedName>
        <fullName evidence="8">TIGR04053 family radical SAM/SPASM domain-containing protein</fullName>
    </submittedName>
</protein>
<evidence type="ECO:0000313" key="8">
    <source>
        <dbReference type="EMBL" id="QAY69313.1"/>
    </source>
</evidence>
<dbReference type="OrthoDB" id="9782387at2"/>
<evidence type="ECO:0000256" key="6">
    <source>
        <dbReference type="ARBA" id="ARBA00023014"/>
    </source>
</evidence>
<dbReference type="SFLD" id="SFLDG01386">
    <property type="entry name" value="main_SPASM_domain-containing"/>
    <property type="match status" value="1"/>
</dbReference>
<dbReference type="PIRSF" id="PIRSF037420">
    <property type="entry name" value="PQQ_syn_pqqE"/>
    <property type="match status" value="1"/>
</dbReference>
<proteinExistence type="predicted"/>
<name>A0A4P6F3R2_9MICO</name>
<evidence type="ECO:0000256" key="3">
    <source>
        <dbReference type="ARBA" id="ARBA00022691"/>
    </source>
</evidence>
<evidence type="ECO:0000256" key="5">
    <source>
        <dbReference type="ARBA" id="ARBA00023004"/>
    </source>
</evidence>
<evidence type="ECO:0000313" key="9">
    <source>
        <dbReference type="Proteomes" id="UP000292118"/>
    </source>
</evidence>